<dbReference type="InterPro" id="IPR011990">
    <property type="entry name" value="TPR-like_helical_dom_sf"/>
</dbReference>
<organism evidence="2 3">
    <name type="scientific">Mycolicibacterium aubagnense</name>
    <dbReference type="NCBI Taxonomy" id="319707"/>
    <lineage>
        <taxon>Bacteria</taxon>
        <taxon>Bacillati</taxon>
        <taxon>Actinomycetota</taxon>
        <taxon>Actinomycetes</taxon>
        <taxon>Mycobacteriales</taxon>
        <taxon>Mycobacteriaceae</taxon>
        <taxon>Mycolicibacterium</taxon>
    </lineage>
</organism>
<evidence type="ECO:0000313" key="2">
    <source>
        <dbReference type="EMBL" id="BBX86248.1"/>
    </source>
</evidence>
<dbReference type="PANTHER" id="PTHR43630:SF2">
    <property type="entry name" value="GLYCOSYLTRANSFERASE"/>
    <property type="match status" value="1"/>
</dbReference>
<dbReference type="InterPro" id="IPR029044">
    <property type="entry name" value="Nucleotide-diphossugar_trans"/>
</dbReference>
<dbReference type="SUPFAM" id="SSF48452">
    <property type="entry name" value="TPR-like"/>
    <property type="match status" value="1"/>
</dbReference>
<dbReference type="InterPro" id="IPR001173">
    <property type="entry name" value="Glyco_trans_2-like"/>
</dbReference>
<dbReference type="Gene3D" id="1.25.40.10">
    <property type="entry name" value="Tetratricopeptide repeat domain"/>
    <property type="match status" value="1"/>
</dbReference>
<evidence type="ECO:0000313" key="3">
    <source>
        <dbReference type="Proteomes" id="UP000465609"/>
    </source>
</evidence>
<dbReference type="Proteomes" id="UP000465609">
    <property type="component" value="Chromosome"/>
</dbReference>
<protein>
    <recommendedName>
        <fullName evidence="1">Glycosyltransferase 2-like domain-containing protein</fullName>
    </recommendedName>
</protein>
<dbReference type="PANTHER" id="PTHR43630">
    <property type="entry name" value="POLY-BETA-1,6-N-ACETYL-D-GLUCOSAMINE SYNTHASE"/>
    <property type="match status" value="1"/>
</dbReference>
<proteinExistence type="predicted"/>
<dbReference type="Gene3D" id="3.90.550.10">
    <property type="entry name" value="Spore Coat Polysaccharide Biosynthesis Protein SpsA, Chain A"/>
    <property type="match status" value="1"/>
</dbReference>
<reference evidence="2 3" key="1">
    <citation type="journal article" date="2019" name="Emerg. Microbes Infect.">
        <title>Comprehensive subspecies identification of 175 nontuberculous mycobacteria species based on 7547 genomic profiles.</title>
        <authorList>
            <person name="Matsumoto Y."/>
            <person name="Kinjo T."/>
            <person name="Motooka D."/>
            <person name="Nabeya D."/>
            <person name="Jung N."/>
            <person name="Uechi K."/>
            <person name="Horii T."/>
            <person name="Iida T."/>
            <person name="Fujita J."/>
            <person name="Nakamura S."/>
        </authorList>
    </citation>
    <scope>NUCLEOTIDE SEQUENCE [LARGE SCALE GENOMIC DNA]</scope>
    <source>
        <strain evidence="2 3">JCM 15296</strain>
    </source>
</reference>
<sequence>MGYTDPVQIPAGDRSETATAAAELTHETDRIAANPTICLNMIVRNEAHIVTEVLDAVAPYISCWAIVDTGSEDGTQDVIRHHMASLGIPGRLYDRPWRNFGENRSEALELAQSRSDYIWVMDADDTVRGRLDFTGLTADVYAMRINDGLIYWRRQLFRSGMPWRYVGVVHEYADCSEPFTESRIEGDYFVESRRLGARNNDPQKYARDRDLLLADLQRDPDNPRSVFYLSESYFNLGDFTNARKWAARRAEMGGWDEETYYALWQVARSMTRMDEPWPDVQDAYLRAWEFRPTRAEPLHAIAVKYRTDGRYALGYLFAEHAAAIPLPAADILFVDESVYHWRALDEQAICASWLGRHDEAFALCRRLLKRTDISDEDRRRIATNRDLSAAPMLDAAKIYPNTLAHNINAHQHSAEVTVSLIAGPSVQATEHALNSFLNCCSDLSLVGRFLLLDTGIHDRDRAGLLSRYPFLEPISYTPSNEPLAELTAIRDHVQGKYWLHLGQGWLFFAPEALISRLRATLAAEQSVVQVGVNFGDAQGALGVCPPRDTLRGNANSAHYVITDSAAHGPAMIDLTRLDAAPADGPRTAALDEVFCIKGG</sequence>
<dbReference type="SUPFAM" id="SSF53448">
    <property type="entry name" value="Nucleotide-diphospho-sugar transferases"/>
    <property type="match status" value="1"/>
</dbReference>
<accession>A0ABM7IHT6</accession>
<keyword evidence="3" id="KW-1185">Reference proteome</keyword>
<dbReference type="Pfam" id="PF00535">
    <property type="entry name" value="Glycos_transf_2"/>
    <property type="match status" value="1"/>
</dbReference>
<gene>
    <name evidence="2" type="ORF">MAUB_41210</name>
</gene>
<evidence type="ECO:0000259" key="1">
    <source>
        <dbReference type="Pfam" id="PF00535"/>
    </source>
</evidence>
<name>A0ABM7IHT6_9MYCO</name>
<dbReference type="EMBL" id="AP022577">
    <property type="protein sequence ID" value="BBX86248.1"/>
    <property type="molecule type" value="Genomic_DNA"/>
</dbReference>
<feature type="domain" description="Glycosyltransferase 2-like" evidence="1">
    <location>
        <begin position="41"/>
        <end position="127"/>
    </location>
</feature>